<gene>
    <name evidence="5" type="ORF">GCM10023235_76370</name>
</gene>
<dbReference type="PANTHER" id="PTHR11877">
    <property type="entry name" value="HYDROXYMETHYLGLUTARYL-COA SYNTHASE"/>
    <property type="match status" value="1"/>
</dbReference>
<evidence type="ECO:0000259" key="3">
    <source>
        <dbReference type="Pfam" id="PF00195"/>
    </source>
</evidence>
<evidence type="ECO:0000256" key="1">
    <source>
        <dbReference type="ARBA" id="ARBA00005531"/>
    </source>
</evidence>
<accession>A0ABP9EPQ9</accession>
<feature type="domain" description="Chalcone/stilbene synthase N-terminal" evidence="3">
    <location>
        <begin position="66"/>
        <end position="199"/>
    </location>
</feature>
<evidence type="ECO:0000256" key="2">
    <source>
        <dbReference type="ARBA" id="ARBA00022679"/>
    </source>
</evidence>
<dbReference type="RefSeq" id="WP_345701516.1">
    <property type="nucleotide sequence ID" value="NZ_BAABIS010000001.1"/>
</dbReference>
<comment type="caution">
    <text evidence="5">The sequence shown here is derived from an EMBL/GenBank/DDBJ whole genome shotgun (WGS) entry which is preliminary data.</text>
</comment>
<evidence type="ECO:0000259" key="4">
    <source>
        <dbReference type="Pfam" id="PF02797"/>
    </source>
</evidence>
<evidence type="ECO:0000313" key="6">
    <source>
        <dbReference type="Proteomes" id="UP001501752"/>
    </source>
</evidence>
<dbReference type="Gene3D" id="3.40.47.10">
    <property type="match status" value="2"/>
</dbReference>
<protein>
    <submittedName>
        <fullName evidence="5">Type III polyketide synthase</fullName>
    </submittedName>
</protein>
<dbReference type="InterPro" id="IPR012328">
    <property type="entry name" value="Chalcone/stilbene_synt_C"/>
</dbReference>
<feature type="domain" description="Chalcone/stilbene synthase C-terminal" evidence="4">
    <location>
        <begin position="215"/>
        <end position="348"/>
    </location>
</feature>
<keyword evidence="2" id="KW-0808">Transferase</keyword>
<dbReference type="SUPFAM" id="SSF53901">
    <property type="entry name" value="Thiolase-like"/>
    <property type="match status" value="2"/>
</dbReference>
<dbReference type="InterPro" id="IPR016039">
    <property type="entry name" value="Thiolase-like"/>
</dbReference>
<reference evidence="6" key="1">
    <citation type="journal article" date="2019" name="Int. J. Syst. Evol. Microbiol.">
        <title>The Global Catalogue of Microorganisms (GCM) 10K type strain sequencing project: providing services to taxonomists for standard genome sequencing and annotation.</title>
        <authorList>
            <consortium name="The Broad Institute Genomics Platform"/>
            <consortium name="The Broad Institute Genome Sequencing Center for Infectious Disease"/>
            <person name="Wu L."/>
            <person name="Ma J."/>
        </authorList>
    </citation>
    <scope>NUCLEOTIDE SEQUENCE [LARGE SCALE GENOMIC DNA]</scope>
    <source>
        <strain evidence="6">JCM 13006</strain>
    </source>
</reference>
<dbReference type="PIRSF" id="PIRSF000451">
    <property type="entry name" value="PKS_III"/>
    <property type="match status" value="1"/>
</dbReference>
<comment type="similarity">
    <text evidence="1">Belongs to the thiolase-like superfamily. Chalcone/stilbene synthases family.</text>
</comment>
<dbReference type="Pfam" id="PF02797">
    <property type="entry name" value="Chal_sti_synt_C"/>
    <property type="match status" value="1"/>
</dbReference>
<name>A0ABP9EPQ9_9ACTN</name>
<organism evidence="5 6">
    <name type="scientific">Kitasatospora terrestris</name>
    <dbReference type="NCBI Taxonomy" id="258051"/>
    <lineage>
        <taxon>Bacteria</taxon>
        <taxon>Bacillati</taxon>
        <taxon>Actinomycetota</taxon>
        <taxon>Actinomycetes</taxon>
        <taxon>Kitasatosporales</taxon>
        <taxon>Streptomycetaceae</taxon>
        <taxon>Kitasatospora</taxon>
    </lineage>
</organism>
<dbReference type="EMBL" id="BAABIS010000001">
    <property type="protein sequence ID" value="GAA4884289.1"/>
    <property type="molecule type" value="Genomic_DNA"/>
</dbReference>
<dbReference type="InterPro" id="IPR011141">
    <property type="entry name" value="Polyketide_synthase_type-III"/>
</dbReference>
<dbReference type="Pfam" id="PF00195">
    <property type="entry name" value="Chal_sti_synt_N"/>
    <property type="match status" value="1"/>
</dbReference>
<sequence length="354" mass="37595">MVVYIGRPAVELPGHVVPRRRIAEDVERRHADHPRLASVRRVLGRMPAQRRYSQPFETVLADRDATERNATAFADVCRMGTAAARRALAAHHLSPADVDCVVTSHSTGDAVPGLDVHLVAELGLRPDVARRPMTQLGCAGGAHALITAVDHVRAHPGTTVLVVVAESLSSTYHHGDTDLEMMIYKALWGDSGAALLVSDRPLGPGLAVADTWEYLLPGSALRYRKRTDAAGVHFDSERSAPRSVAEASPALRDWLARPLPDGGPATGPWPLDFVVAHTGGPALLTDLADRLGLDDEQLSHSWSSLDEVGNLGGASVLDVLARTHTAPPPPGAHGLLLGFGPGFAVSALKTTWVA</sequence>
<proteinExistence type="inferred from homology"/>
<dbReference type="InterPro" id="IPR001099">
    <property type="entry name" value="Chalcone/stilbene_synt_N"/>
</dbReference>
<keyword evidence="6" id="KW-1185">Reference proteome</keyword>
<dbReference type="Proteomes" id="UP001501752">
    <property type="component" value="Unassembled WGS sequence"/>
</dbReference>
<evidence type="ECO:0000313" key="5">
    <source>
        <dbReference type="EMBL" id="GAA4884289.1"/>
    </source>
</evidence>
<dbReference type="PANTHER" id="PTHR11877:SF46">
    <property type="entry name" value="TYPE III POLYKETIDE SYNTHASE A"/>
    <property type="match status" value="1"/>
</dbReference>